<dbReference type="GO" id="GO:0045830">
    <property type="term" value="P:positive regulation of isotype switching"/>
    <property type="evidence" value="ECO:0007669"/>
    <property type="project" value="TreeGrafter"/>
</dbReference>
<dbReference type="Ensembl" id="ENSACIT00000006727.1">
    <property type="protein sequence ID" value="ENSACIP00000006529.1"/>
    <property type="gene ID" value="ENSACIG00000005120.1"/>
</dbReference>
<dbReference type="OMA" id="DVVLHYQ"/>
<dbReference type="PANTHER" id="PTHR41404:SF1">
    <property type="entry name" value="SHIELDIN COMPLEX SUBUNIT 3"/>
    <property type="match status" value="1"/>
</dbReference>
<evidence type="ECO:0000313" key="1">
    <source>
        <dbReference type="Ensembl" id="ENSACIP00000006529.1"/>
    </source>
</evidence>
<reference evidence="1" key="1">
    <citation type="submission" date="2025-08" db="UniProtKB">
        <authorList>
            <consortium name="Ensembl"/>
        </authorList>
    </citation>
    <scope>IDENTIFICATION</scope>
</reference>
<organism evidence="1 2">
    <name type="scientific">Amphilophus citrinellus</name>
    <name type="common">Midas cichlid</name>
    <name type="synonym">Cichlasoma citrinellum</name>
    <dbReference type="NCBI Taxonomy" id="61819"/>
    <lineage>
        <taxon>Eukaryota</taxon>
        <taxon>Metazoa</taxon>
        <taxon>Chordata</taxon>
        <taxon>Craniata</taxon>
        <taxon>Vertebrata</taxon>
        <taxon>Euteleostomi</taxon>
        <taxon>Actinopterygii</taxon>
        <taxon>Neopterygii</taxon>
        <taxon>Teleostei</taxon>
        <taxon>Neoteleostei</taxon>
        <taxon>Acanthomorphata</taxon>
        <taxon>Ovalentaria</taxon>
        <taxon>Cichlomorphae</taxon>
        <taxon>Cichliformes</taxon>
        <taxon>Cichlidae</taxon>
        <taxon>New World cichlids</taxon>
        <taxon>Cichlasomatinae</taxon>
        <taxon>Heroini</taxon>
        <taxon>Amphilophus</taxon>
    </lineage>
</organism>
<dbReference type="GO" id="GO:2001034">
    <property type="term" value="P:positive regulation of double-strand break repair via nonhomologous end joining"/>
    <property type="evidence" value="ECO:0007669"/>
    <property type="project" value="TreeGrafter"/>
</dbReference>
<reference evidence="1" key="2">
    <citation type="submission" date="2025-09" db="UniProtKB">
        <authorList>
            <consortium name="Ensembl"/>
        </authorList>
    </citation>
    <scope>IDENTIFICATION</scope>
</reference>
<keyword evidence="2" id="KW-1185">Reference proteome</keyword>
<evidence type="ECO:0000313" key="2">
    <source>
        <dbReference type="Proteomes" id="UP000261340"/>
    </source>
</evidence>
<dbReference type="GeneTree" id="ENSGT00530000065159"/>
<dbReference type="InterPro" id="IPR039996">
    <property type="entry name" value="Shieldin_RINN1"/>
</dbReference>
<accession>A0A3Q0R3A5</accession>
<dbReference type="AlphaFoldDB" id="A0A3Q0R3A5"/>
<protein>
    <submittedName>
        <fullName evidence="1">Zgc:101664</fullName>
    </submittedName>
</protein>
<name>A0A3Q0R3A5_AMPCI</name>
<dbReference type="STRING" id="61819.ENSACIP00000006529"/>
<dbReference type="PANTHER" id="PTHR41404">
    <property type="entry name" value="SHIELDIN COMPLEX SUBUNIT 3"/>
    <property type="match status" value="1"/>
</dbReference>
<sequence length="168" mass="18801">MLFLTQNVFTSCSVGLGSLLETTQKLLEPFPCRTPPVFTPWFPTASGDCPLPLRPGRPHDGPSSQSLSKQFHHTVSIHGLHLRQRAKWVIRELNCGTAGNIEEVGGIRSVRSSRLPTCNANIQRERAEIWVFCDVLHSEQVGRFLKDELKLSGRISLTVHRLGNIFSM</sequence>
<dbReference type="Proteomes" id="UP000261340">
    <property type="component" value="Unplaced"/>
</dbReference>
<dbReference type="GO" id="GO:2000042">
    <property type="term" value="P:negative regulation of double-strand break repair via homologous recombination"/>
    <property type="evidence" value="ECO:0007669"/>
    <property type="project" value="TreeGrafter"/>
</dbReference>
<proteinExistence type="predicted"/>